<accession>A0A239PGI0</accession>
<dbReference type="Proteomes" id="UP000198362">
    <property type="component" value="Unassembled WGS sequence"/>
</dbReference>
<gene>
    <name evidence="2" type="ORF">SAMN05421812_13634</name>
</gene>
<name>A0A239PGI0_9ACTN</name>
<dbReference type="RefSeq" id="WP_089256147.1">
    <property type="nucleotide sequence ID" value="NZ_FZPH01000036.1"/>
</dbReference>
<feature type="compositionally biased region" description="Low complexity" evidence="1">
    <location>
        <begin position="407"/>
        <end position="418"/>
    </location>
</feature>
<protein>
    <submittedName>
        <fullName evidence="2">Uncharacterized protein</fullName>
    </submittedName>
</protein>
<dbReference type="EMBL" id="FZPH01000036">
    <property type="protein sequence ID" value="SNT66287.1"/>
    <property type="molecule type" value="Genomic_DNA"/>
</dbReference>
<dbReference type="AlphaFoldDB" id="A0A239PGI0"/>
<evidence type="ECO:0000313" key="2">
    <source>
        <dbReference type="EMBL" id="SNT66287.1"/>
    </source>
</evidence>
<dbReference type="OrthoDB" id="3365750at2"/>
<proteinExistence type="predicted"/>
<feature type="compositionally biased region" description="Polar residues" evidence="1">
    <location>
        <begin position="374"/>
        <end position="385"/>
    </location>
</feature>
<organism evidence="2 3">
    <name type="scientific">Asanoa hainanensis</name>
    <dbReference type="NCBI Taxonomy" id="560556"/>
    <lineage>
        <taxon>Bacteria</taxon>
        <taxon>Bacillati</taxon>
        <taxon>Actinomycetota</taxon>
        <taxon>Actinomycetes</taxon>
        <taxon>Micromonosporales</taxon>
        <taxon>Micromonosporaceae</taxon>
        <taxon>Asanoa</taxon>
    </lineage>
</organism>
<evidence type="ECO:0000313" key="3">
    <source>
        <dbReference type="Proteomes" id="UP000198362"/>
    </source>
</evidence>
<keyword evidence="3" id="KW-1185">Reference proteome</keyword>
<evidence type="ECO:0000256" key="1">
    <source>
        <dbReference type="SAM" id="MobiDB-lite"/>
    </source>
</evidence>
<feature type="region of interest" description="Disordered" evidence="1">
    <location>
        <begin position="374"/>
        <end position="418"/>
    </location>
</feature>
<sequence length="418" mass="45071">MSVQATTATNATDPLLRPLGAAQQHLLAVVGDAVTTTGGWPVYQYVQAKLDEQGLDIEEVLATLPYFAHAQLHYSLVRRDRHGVREEEPVRLSVAGMAHLDAFAGTATMFLRVLNALAERRAAAPFEPGRVVAVQVSGPQLVAELGLQHHPGVGLLPELLGNEPATWHGSQQGGDDWTYQPSSHLRRFREVADVDDYLTRMRAWLLPPAPAPVLEAVSPLGVVAAFDYLDVVWQLKFDRKLVHVPSGERLVRLTLPVAGADEFDSRLSALGEMFKGLDVPGTNGGPFDRLRRFLRRALPAVSVPAILGAVDTLQHVTHVRNAGQHVGAAPQAATALRALGLPYPVTDHAGAWDVVQRQVINALDTIRAEANTLPSRPLLQTQNAAAGTVTRGGPHRPAPAQRRRRGAQAGQARANDQG</sequence>
<reference evidence="2 3" key="1">
    <citation type="submission" date="2017-06" db="EMBL/GenBank/DDBJ databases">
        <authorList>
            <person name="Kim H.J."/>
            <person name="Triplett B.A."/>
        </authorList>
    </citation>
    <scope>NUCLEOTIDE SEQUENCE [LARGE SCALE GENOMIC DNA]</scope>
    <source>
        <strain evidence="2 3">CGMCC 4.5593</strain>
    </source>
</reference>